<accession>A0ABY4P9N6</accession>
<comment type="pathway">
    <text evidence="2">Cell wall biogenesis; lipoteichoic acid biosynthesis.</text>
</comment>
<evidence type="ECO:0000259" key="8">
    <source>
        <dbReference type="Pfam" id="PF00884"/>
    </source>
</evidence>
<evidence type="ECO:0000256" key="7">
    <source>
        <dbReference type="SAM" id="Phobius"/>
    </source>
</evidence>
<evidence type="ECO:0000256" key="3">
    <source>
        <dbReference type="ARBA" id="ARBA00022475"/>
    </source>
</evidence>
<keyword evidence="3" id="KW-1003">Cell membrane</keyword>
<feature type="transmembrane region" description="Helical" evidence="7">
    <location>
        <begin position="78"/>
        <end position="96"/>
    </location>
</feature>
<feature type="transmembrane region" description="Helical" evidence="7">
    <location>
        <begin position="54"/>
        <end position="73"/>
    </location>
</feature>
<feature type="transmembrane region" description="Helical" evidence="7">
    <location>
        <begin position="159"/>
        <end position="179"/>
    </location>
</feature>
<dbReference type="InterPro" id="IPR050448">
    <property type="entry name" value="OpgB/LTA_synthase_biosynth"/>
</dbReference>
<dbReference type="EMBL" id="CP093366">
    <property type="protein sequence ID" value="UQS82443.1"/>
    <property type="molecule type" value="Genomic_DNA"/>
</dbReference>
<reference evidence="9" key="1">
    <citation type="journal article" date="2022" name="Int. J. Syst. Evol. Microbiol.">
        <title>Apilactobacillus apisilvae sp. nov., Nicolia spurrieriana gen. nov. sp. nov., Bombilactobacillus folatiphilus sp. nov. and Bombilactobacillus thymidiniphilus sp. nov., four new lactic acid bacterial isolates from stingless bees Tetragonula carbonaria and Austroplebeia australis.</title>
        <authorList>
            <person name="Oliphant S.A."/>
            <person name="Watson-Haigh N.S."/>
            <person name="Sumby K.M."/>
            <person name="Gardner J."/>
            <person name="Groom S."/>
            <person name="Jiranek V."/>
        </authorList>
    </citation>
    <scope>NUCLEOTIDE SEQUENCE</scope>
    <source>
        <strain evidence="9">SG4_D2</strain>
    </source>
</reference>
<evidence type="ECO:0000256" key="2">
    <source>
        <dbReference type="ARBA" id="ARBA00004936"/>
    </source>
</evidence>
<evidence type="ECO:0000256" key="5">
    <source>
        <dbReference type="ARBA" id="ARBA00022989"/>
    </source>
</evidence>
<feature type="domain" description="Sulfatase N-terminal" evidence="8">
    <location>
        <begin position="262"/>
        <end position="541"/>
    </location>
</feature>
<organism evidence="9 10">
    <name type="scientific">Bombilactobacillus folatiphilus</name>
    <dbReference type="NCBI Taxonomy" id="2923362"/>
    <lineage>
        <taxon>Bacteria</taxon>
        <taxon>Bacillati</taxon>
        <taxon>Bacillota</taxon>
        <taxon>Bacilli</taxon>
        <taxon>Lactobacillales</taxon>
        <taxon>Lactobacillaceae</taxon>
        <taxon>Bombilactobacillus</taxon>
    </lineage>
</organism>
<evidence type="ECO:0000256" key="6">
    <source>
        <dbReference type="ARBA" id="ARBA00023136"/>
    </source>
</evidence>
<name>A0ABY4P9N6_9LACO</name>
<dbReference type="SUPFAM" id="SSF53649">
    <property type="entry name" value="Alkaline phosphatase-like"/>
    <property type="match status" value="1"/>
</dbReference>
<evidence type="ECO:0000313" key="9">
    <source>
        <dbReference type="EMBL" id="UQS82443.1"/>
    </source>
</evidence>
<comment type="subcellular location">
    <subcellularLocation>
        <location evidence="1">Cell membrane</location>
        <topology evidence="1">Multi-pass membrane protein</topology>
    </subcellularLocation>
</comment>
<feature type="transmembrane region" description="Helical" evidence="7">
    <location>
        <begin position="12"/>
        <end position="34"/>
    </location>
</feature>
<dbReference type="InterPro" id="IPR000917">
    <property type="entry name" value="Sulfatase_N"/>
</dbReference>
<sequence>MQNLNVKRILYHLVQVFLVLAVAGFFYIECQLALTGSLTHGYQALFRDMSLSPLTVRLNLLFLVVLITTLIAIIGDYWWGLATSISLLTIFLYVNFQKIVSRSEPLVPSDLQMVGQTKGLTHMVSWQSILVLVGFIVVLMILAFFLRKWTKTFWCQRHVIVWSTRIVVVLVGVVTFGLLSQAGDADSFVGRQLTVRGILNNENHQLANYYNHGTIIGFAFEIRSTPMTKPAHYNQQTMKAVASRYRRHLATTNHGKKTQKVNIVYILNESLTNPQRTQSMYPIAGNKNPMPYISGILNHPNHTEASGYMVSPGFGGGTANIEFEANTGFSNYFLRSTPYQDILPHKLYFPSVFHYLKGEGYTSKAYHPYTGIMYRRTQAYPALGIKTFKDQDKLKGLKTTQFGQYATDESAYTNFNQQQKSTKQMSLMITMQNHMPYDAKVGVKSAYKLQHSIKGDVTKTQKLQTYFQEVNESDQAFKKLVQHFQDSKQKTLIVMYGDHYPGDGIYDDLLAKNTLYSHTTPFVMAANFPLKTHHYDYFSPNYMSWHLLEQLNYPQTPFYQLLGQLYQQVPVLTQSLQMDTSDLQKLKQQGHDNLNYRVSSSESKQWTHSKAYKDYRLVEYDMTYGKSYAKKYGMFDVK</sequence>
<protein>
    <submittedName>
        <fullName evidence="9">LTA synthase family protein</fullName>
    </submittedName>
</protein>
<dbReference type="Pfam" id="PF00884">
    <property type="entry name" value="Sulfatase"/>
    <property type="match status" value="1"/>
</dbReference>
<evidence type="ECO:0000313" key="10">
    <source>
        <dbReference type="Proteomes" id="UP000831495"/>
    </source>
</evidence>
<keyword evidence="4 7" id="KW-0812">Transmembrane</keyword>
<gene>
    <name evidence="9" type="ORF">MOO45_01795</name>
</gene>
<evidence type="ECO:0000256" key="4">
    <source>
        <dbReference type="ARBA" id="ARBA00022692"/>
    </source>
</evidence>
<keyword evidence="5 7" id="KW-1133">Transmembrane helix</keyword>
<dbReference type="PANTHER" id="PTHR47371">
    <property type="entry name" value="LIPOTEICHOIC ACID SYNTHASE"/>
    <property type="match status" value="1"/>
</dbReference>
<proteinExistence type="predicted"/>
<dbReference type="Gene3D" id="3.40.720.10">
    <property type="entry name" value="Alkaline Phosphatase, subunit A"/>
    <property type="match status" value="1"/>
</dbReference>
<dbReference type="CDD" id="cd16015">
    <property type="entry name" value="LTA_synthase"/>
    <property type="match status" value="1"/>
</dbReference>
<keyword evidence="10" id="KW-1185">Reference proteome</keyword>
<dbReference type="InterPro" id="IPR017850">
    <property type="entry name" value="Alkaline_phosphatase_core_sf"/>
</dbReference>
<dbReference type="RefSeq" id="WP_249514721.1">
    <property type="nucleotide sequence ID" value="NZ_CP093366.1"/>
</dbReference>
<feature type="transmembrane region" description="Helical" evidence="7">
    <location>
        <begin position="126"/>
        <end position="147"/>
    </location>
</feature>
<keyword evidence="6 7" id="KW-0472">Membrane</keyword>
<evidence type="ECO:0000256" key="1">
    <source>
        <dbReference type="ARBA" id="ARBA00004651"/>
    </source>
</evidence>
<dbReference type="PANTHER" id="PTHR47371:SF3">
    <property type="entry name" value="PHOSPHOGLYCEROL TRANSFERASE I"/>
    <property type="match status" value="1"/>
</dbReference>
<dbReference type="Proteomes" id="UP000831495">
    <property type="component" value="Chromosome"/>
</dbReference>